<reference evidence="3" key="2">
    <citation type="submission" date="2022-01" db="EMBL/GenBank/DDBJ databases">
        <authorList>
            <person name="Yamashiro T."/>
            <person name="Shiraishi A."/>
            <person name="Satake H."/>
            <person name="Nakayama K."/>
        </authorList>
    </citation>
    <scope>NUCLEOTIDE SEQUENCE</scope>
</reference>
<evidence type="ECO:0000256" key="2">
    <source>
        <dbReference type="SAM" id="Phobius"/>
    </source>
</evidence>
<feature type="compositionally biased region" description="Basic and acidic residues" evidence="1">
    <location>
        <begin position="122"/>
        <end position="132"/>
    </location>
</feature>
<keyword evidence="2" id="KW-0472">Membrane</keyword>
<gene>
    <name evidence="3" type="ORF">Tco_1042209</name>
</gene>
<evidence type="ECO:0000313" key="4">
    <source>
        <dbReference type="Proteomes" id="UP001151760"/>
    </source>
</evidence>
<protein>
    <submittedName>
        <fullName evidence="3">Uncharacterized protein</fullName>
    </submittedName>
</protein>
<evidence type="ECO:0000256" key="1">
    <source>
        <dbReference type="SAM" id="MobiDB-lite"/>
    </source>
</evidence>
<sequence>MYILFLRLDVLAFFSLMTVVNMWLLYMAAIPRMLIEGWITFVVPKIVDAPHDYGLNAVRLEKETGCCIQQMEWLLYCLEIGQTRKDIGLSVDYSVQFLRLHKNHLRDMTVASSKTSRKHHLSKLEESITLKE</sequence>
<feature type="transmembrane region" description="Helical" evidence="2">
    <location>
        <begin position="6"/>
        <end position="26"/>
    </location>
</feature>
<feature type="region of interest" description="Disordered" evidence="1">
    <location>
        <begin position="112"/>
        <end position="132"/>
    </location>
</feature>
<evidence type="ECO:0000313" key="3">
    <source>
        <dbReference type="EMBL" id="GJT75484.1"/>
    </source>
</evidence>
<comment type="caution">
    <text evidence="3">The sequence shown here is derived from an EMBL/GenBank/DDBJ whole genome shotgun (WGS) entry which is preliminary data.</text>
</comment>
<dbReference type="EMBL" id="BQNB010018534">
    <property type="protein sequence ID" value="GJT75484.1"/>
    <property type="molecule type" value="Genomic_DNA"/>
</dbReference>
<reference evidence="3" key="1">
    <citation type="journal article" date="2022" name="Int. J. Mol. Sci.">
        <title>Draft Genome of Tanacetum Coccineum: Genomic Comparison of Closely Related Tanacetum-Family Plants.</title>
        <authorList>
            <person name="Yamashiro T."/>
            <person name="Shiraishi A."/>
            <person name="Nakayama K."/>
            <person name="Satake H."/>
        </authorList>
    </citation>
    <scope>NUCLEOTIDE SEQUENCE</scope>
</reference>
<dbReference type="Proteomes" id="UP001151760">
    <property type="component" value="Unassembled WGS sequence"/>
</dbReference>
<accession>A0ABQ5GJW6</accession>
<name>A0ABQ5GJW6_9ASTR</name>
<keyword evidence="2" id="KW-1133">Transmembrane helix</keyword>
<keyword evidence="2" id="KW-0812">Transmembrane</keyword>
<proteinExistence type="predicted"/>
<organism evidence="3 4">
    <name type="scientific">Tanacetum coccineum</name>
    <dbReference type="NCBI Taxonomy" id="301880"/>
    <lineage>
        <taxon>Eukaryota</taxon>
        <taxon>Viridiplantae</taxon>
        <taxon>Streptophyta</taxon>
        <taxon>Embryophyta</taxon>
        <taxon>Tracheophyta</taxon>
        <taxon>Spermatophyta</taxon>
        <taxon>Magnoliopsida</taxon>
        <taxon>eudicotyledons</taxon>
        <taxon>Gunneridae</taxon>
        <taxon>Pentapetalae</taxon>
        <taxon>asterids</taxon>
        <taxon>campanulids</taxon>
        <taxon>Asterales</taxon>
        <taxon>Asteraceae</taxon>
        <taxon>Asteroideae</taxon>
        <taxon>Anthemideae</taxon>
        <taxon>Anthemidinae</taxon>
        <taxon>Tanacetum</taxon>
    </lineage>
</organism>
<keyword evidence="4" id="KW-1185">Reference proteome</keyword>